<dbReference type="EMBL" id="WNWS01000070">
    <property type="protein sequence ID" value="KAE9982845.1"/>
    <property type="molecule type" value="Genomic_DNA"/>
</dbReference>
<dbReference type="PANTHER" id="PTHR37783:SF1">
    <property type="entry name" value="MEMBRANE PROTEIN, PUTATIVE (AFU_ORTHOLOGUE AFUA_1G04315)-RELATED"/>
    <property type="match status" value="1"/>
</dbReference>
<evidence type="ECO:0000259" key="1">
    <source>
        <dbReference type="Pfam" id="PF10615"/>
    </source>
</evidence>
<sequence>MVILETAVVVGAYKYIKHRKHKKERANAISTPINPVYEPSCASSQPPSYSTAVLALTQKNTPSASQLYAHENCVDSSPEVSTCPQPSPNRPGQEWRPVYMLERSISSNSYSNIRTHRAIFVGEFQGDQGTEKAHEIRKNAASILGVQIPFKRTMTYTDAEQWVGDKAHDRQPVLLGYTDWTNEELNREGHKMVDDYPTYSLNYANCQHFVADLAEKIIPEERMDRNGMRSTQPAFDRLRQQIEAGEFPGHGAAFSNRIKDLTLDAHRQTSKFFHFTGAMFESMMVPPTDDAMRKRIITHMNNDHADSVIRYAEHYGNASRYTSRHAKVEDVTLDKLVLSAGGRTISIPLDPPLKSFSEARERVVKMDQDCIEALGRDSITIKEYRAPKGFEAIIFATCFSTFILLSRPDNVAFVFQGFPEFAAFVLRIRLLVLFPMLAIHIFEASLMIRKLQRHSVPLFSKLWWAWTASCFIEGIGSFRRTSAIVKEKKQKQQKH</sequence>
<dbReference type="Pfam" id="PF10615">
    <property type="entry name" value="DUF2470"/>
    <property type="match status" value="1"/>
</dbReference>
<gene>
    <name evidence="2" type="ORF">EG328_010584</name>
</gene>
<protein>
    <recommendedName>
        <fullName evidence="1">DUF2470 domain-containing protein</fullName>
    </recommendedName>
</protein>
<dbReference type="Proteomes" id="UP000447873">
    <property type="component" value="Unassembled WGS sequence"/>
</dbReference>
<reference evidence="2 3" key="1">
    <citation type="submission" date="2018-12" db="EMBL/GenBank/DDBJ databases">
        <title>Venturia inaequalis Genome Resource.</title>
        <authorList>
            <person name="Lichtner F.J."/>
        </authorList>
    </citation>
    <scope>NUCLEOTIDE SEQUENCE [LARGE SCALE GENOMIC DNA]</scope>
    <source>
        <strain evidence="2 3">120213</strain>
    </source>
</reference>
<evidence type="ECO:0000313" key="2">
    <source>
        <dbReference type="EMBL" id="KAE9982845.1"/>
    </source>
</evidence>
<evidence type="ECO:0000313" key="3">
    <source>
        <dbReference type="Proteomes" id="UP000447873"/>
    </source>
</evidence>
<dbReference type="PANTHER" id="PTHR37783">
    <property type="entry name" value="MEMBRANE PROTEIN, PUTATIVE (AFU_ORTHOLOGUE AFUA_1G04315)-RELATED"/>
    <property type="match status" value="1"/>
</dbReference>
<dbReference type="InterPro" id="IPR037119">
    <property type="entry name" value="Haem_oxidase_HugZ-like_sf"/>
</dbReference>
<comment type="caution">
    <text evidence="2">The sequence shown here is derived from an EMBL/GenBank/DDBJ whole genome shotgun (WGS) entry which is preliminary data.</text>
</comment>
<dbReference type="InterPro" id="IPR019595">
    <property type="entry name" value="DUF2470"/>
</dbReference>
<organism evidence="2 3">
    <name type="scientific">Venturia inaequalis</name>
    <name type="common">Apple scab fungus</name>
    <dbReference type="NCBI Taxonomy" id="5025"/>
    <lineage>
        <taxon>Eukaryota</taxon>
        <taxon>Fungi</taxon>
        <taxon>Dikarya</taxon>
        <taxon>Ascomycota</taxon>
        <taxon>Pezizomycotina</taxon>
        <taxon>Dothideomycetes</taxon>
        <taxon>Pleosporomycetidae</taxon>
        <taxon>Venturiales</taxon>
        <taxon>Venturiaceae</taxon>
        <taxon>Venturia</taxon>
    </lineage>
</organism>
<proteinExistence type="predicted"/>
<accession>A0A8H3V7K6</accession>
<dbReference type="Gene3D" id="3.20.180.10">
    <property type="entry name" value="PNP-oxidase-like"/>
    <property type="match status" value="1"/>
</dbReference>
<name>A0A8H3V7K6_VENIN</name>
<dbReference type="AlphaFoldDB" id="A0A8H3V7K6"/>
<feature type="domain" description="DUF2470" evidence="1">
    <location>
        <begin position="294"/>
        <end position="366"/>
    </location>
</feature>